<reference evidence="10" key="3">
    <citation type="submission" date="2005-04" db="EMBL/GenBank/DDBJ databases">
        <title>.</title>
        <authorList>
            <person name="Ghedin E."/>
            <person name="Blandin G."/>
            <person name="Bartholomeu D."/>
            <person name="Caler E."/>
            <person name="Haas B."/>
            <person name="Hannick L."/>
            <person name="Shallom J."/>
            <person name="Hou L."/>
            <person name="Djikeng A."/>
            <person name="Feldblyum T."/>
            <person name="Hostetler J."/>
            <person name="Johnson J."/>
            <person name="Jones K."/>
            <person name="Koo H.L."/>
            <person name="Larkin C."/>
            <person name="Pai G."/>
            <person name="Peterson J."/>
            <person name="Khalak H.G."/>
            <person name="Salzberg S."/>
            <person name="Simpson A.J."/>
            <person name="Tallon L."/>
            <person name="Van Aken S."/>
            <person name="Wanless D."/>
            <person name="White O."/>
            <person name="Wortman J."/>
            <person name="Fraser C.M."/>
            <person name="El-Sayed N.M.A."/>
        </authorList>
    </citation>
    <scope>NUCLEOTIDE SEQUENCE</scope>
    <source>
        <strain evidence="10">GUTat10.1</strain>
    </source>
</reference>
<feature type="signal peptide" evidence="8">
    <location>
        <begin position="1"/>
        <end position="22"/>
    </location>
</feature>
<dbReference type="GO" id="GO:0005886">
    <property type="term" value="C:plasma membrane"/>
    <property type="evidence" value="ECO:0007669"/>
    <property type="project" value="UniProtKB-SubCell"/>
</dbReference>
<comment type="function">
    <text evidence="1">VSG forms a coat on the surface of the parasite. The trypanosome evades the immune response of the host by expressing a series of antigenically distinct VSGs from an estimated 1000 VSG genes.</text>
</comment>
<dbReference type="VEuPathDB" id="TriTrypDB:Tb11.v5.0907"/>
<evidence type="ECO:0000256" key="1">
    <source>
        <dbReference type="ARBA" id="ARBA00002523"/>
    </source>
</evidence>
<dbReference type="InterPro" id="IPR027446">
    <property type="entry name" value="VSG_C_dom_sf"/>
</dbReference>
<organism evidence="10 12">
    <name type="scientific">Trypanosoma brucei brucei (strain 927/4 GUTat10.1)</name>
    <dbReference type="NCBI Taxonomy" id="185431"/>
    <lineage>
        <taxon>Eukaryota</taxon>
        <taxon>Discoba</taxon>
        <taxon>Euglenozoa</taxon>
        <taxon>Kinetoplastea</taxon>
        <taxon>Metakinetoplastina</taxon>
        <taxon>Trypanosomatida</taxon>
        <taxon>Trypanosomatidae</taxon>
        <taxon>Trypanosoma</taxon>
    </lineage>
</organism>
<reference evidence="11 12" key="2">
    <citation type="journal article" date="2005" name="Science">
        <title>The genome of the African trypanosome Trypanosoma brucei.</title>
        <authorList>
            <person name="Berriman M."/>
            <person name="Ghedin E."/>
            <person name="Hertz-Fowler C."/>
            <person name="Blandin G."/>
            <person name="Renauld H."/>
            <person name="Bartholomeu D.C."/>
            <person name="Lennard N.J."/>
            <person name="Caler E."/>
            <person name="Hamlin N.E."/>
            <person name="Haas B."/>
            <person name="Bohme U."/>
            <person name="Hannick L."/>
            <person name="Aslett M.A."/>
            <person name="Shallom J."/>
            <person name="Marcello L."/>
            <person name="Hou L."/>
            <person name="Wickstead B."/>
            <person name="Alsmark U.C."/>
            <person name="Arrowsmith C."/>
            <person name="Atkin R.J."/>
            <person name="Barron A.J."/>
            <person name="Bringaud F."/>
            <person name="Brooks K."/>
            <person name="Carrington M."/>
            <person name="Cherevach I."/>
            <person name="Chillingworth T.J."/>
            <person name="Churcher C."/>
            <person name="Clark L.N."/>
            <person name="Corton C.H."/>
            <person name="Cronin A."/>
            <person name="Davies R.M."/>
            <person name="Doggett J."/>
            <person name="Djikeng A."/>
            <person name="Feldblyum T."/>
            <person name="Field M.C."/>
            <person name="Fraser A."/>
            <person name="Goodhead I."/>
            <person name="Hance Z."/>
            <person name="Harper D."/>
            <person name="Harris B.R."/>
            <person name="Hauser H."/>
            <person name="Hostetler J."/>
            <person name="Ivens A."/>
            <person name="Jagels K."/>
            <person name="Johnson D."/>
            <person name="Johnson J."/>
            <person name="Jones K."/>
            <person name="Kerhornou A.X."/>
            <person name="Koo H."/>
            <person name="Larke N."/>
            <person name="Landfear S."/>
            <person name="Larkin C."/>
            <person name="Leech V."/>
            <person name="Line A."/>
            <person name="Lord A."/>
            <person name="Macleod A."/>
            <person name="Mooney P.J."/>
            <person name="Moule S."/>
            <person name="Martin D.M."/>
            <person name="Morgan G.W."/>
            <person name="Mungall K."/>
            <person name="Norbertczak H."/>
            <person name="Ormond D."/>
            <person name="Pai G."/>
            <person name="Peacock C.S."/>
            <person name="Peterson J."/>
            <person name="Quail M.A."/>
            <person name="Rabbinowitsch E."/>
            <person name="Rajandream M.A."/>
            <person name="Reitter C."/>
            <person name="Salzberg S.L."/>
            <person name="Sanders M."/>
            <person name="Schobel S."/>
            <person name="Sharp S."/>
            <person name="Simmonds M."/>
            <person name="Simpson A.J."/>
            <person name="Tallon L."/>
            <person name="Turner C.M."/>
            <person name="Tait A."/>
            <person name="Tivey A.R."/>
            <person name="Van Aken S."/>
            <person name="Walker D."/>
            <person name="Wanless D."/>
            <person name="Wang S."/>
            <person name="White B."/>
            <person name="White O."/>
            <person name="Whitehead S."/>
            <person name="Woodward J."/>
            <person name="Wortman J."/>
            <person name="Adams M.D."/>
            <person name="Embley T.M."/>
            <person name="Gull K."/>
            <person name="Ullu E."/>
            <person name="Barry J.D."/>
            <person name="Fairlamb A.H."/>
            <person name="Opperdoes F."/>
            <person name="Barrell B.G."/>
            <person name="Donelson J.E."/>
            <person name="Hall N."/>
            <person name="Fraser C.M."/>
            <person name="Melville S.E."/>
            <person name="El-Sayed N.M."/>
        </authorList>
    </citation>
    <scope>NUCLEOTIDE SEQUENCE [LARGE SCALE GENOMIC DNA]</scope>
    <source>
        <strain evidence="11 12">927/4 GUTat10.1</strain>
    </source>
</reference>
<feature type="domain" description="Trypanosome variant surface glycoprotein A-type N-terminal" evidence="9">
    <location>
        <begin position="8"/>
        <end position="370"/>
    </location>
</feature>
<sequence>MHHWIALILLLCGTANRTKVKAANDKALTKNGLEQVCDIAAEVRAKEQVHADGLTAAADKLSANQAVLAKVRILIAAASTAQEALQLQAISAALHRTAAEEAAKFTKATAMLAIEAIRRSNYLLRGLYEYLNIAGQATNANTNGCFADDENAGTLYTSDQLAAQVANCKATDLGHTTGWQDKSAHRPGGYKRKTDKNNLWSTNAKGCKIHGGGNNNGPVESATYGANKHVAMGLISLSSTDAQLTDLSSLAGPEGDSKKRHAEKSFNKLSQPALVINTIELPDKNALKNLANFDATLAAAVGASKPFSGQEKEQAMEKLYGSKDPDPTTMFWNKLKTMTLAEDSHGVTKGTKLAEISNLPLLTELETNYTINKAIQRNIPTAADACNCSSAQPTPEEKLCNEATGDEGKCETLKEKGCIFDRNTKKCELKKDVKAQLEKANQETEGNDDKNTNTTESNSFVIHKVPLLPAFLTSNEKYLEFFSIL</sequence>
<keyword evidence="5" id="KW-0472">Membrane</keyword>
<evidence type="ECO:0000313" key="12">
    <source>
        <dbReference type="Proteomes" id="UP000008524"/>
    </source>
</evidence>
<feature type="chain" id="PRO_5010139610" evidence="8">
    <location>
        <begin position="23"/>
        <end position="485"/>
    </location>
</feature>
<dbReference type="GO" id="GO:0098552">
    <property type="term" value="C:side of membrane"/>
    <property type="evidence" value="ECO:0007669"/>
    <property type="project" value="UniProtKB-KW"/>
</dbReference>
<dbReference type="GeneID" id="3657594"/>
<dbReference type="Proteomes" id="UP000008524">
    <property type="component" value="Chromosome 5"/>
</dbReference>
<dbReference type="KEGG" id="tbr:Tb927.5.4840"/>
<dbReference type="Gene3D" id="1.10.470.10">
    <property type="entry name" value="Variant Surface Glycoprotein, subunit A, domain 2"/>
    <property type="match status" value="1"/>
</dbReference>
<evidence type="ECO:0000256" key="3">
    <source>
        <dbReference type="ARBA" id="ARBA00022475"/>
    </source>
</evidence>
<reference evidence="11" key="1">
    <citation type="journal article" date="2005" name="Science">
        <title>Comparative genomics of trypanosomatid parasitic protozoa.</title>
        <authorList>
            <person name="El-Sayed N.M."/>
            <person name="Myler P.J."/>
            <person name="Blandin G."/>
            <person name="Berriman M."/>
            <person name="Crabtree J."/>
            <person name="Aggarwal G."/>
            <person name="Caler E."/>
            <person name="Renauld H."/>
            <person name="Worthey E.A."/>
            <person name="Hertz-Fowler C."/>
            <person name="Ghedin E."/>
            <person name="Peacock C."/>
            <person name="Bartholomeu D.C."/>
            <person name="Haas B.J."/>
            <person name="Tran A.N."/>
            <person name="Wortman J.R."/>
            <person name="Alsmark U.C."/>
            <person name="Angiuoli S."/>
            <person name="Anupama A."/>
            <person name="Badger J."/>
            <person name="Bringaud F."/>
            <person name="Cadag E."/>
            <person name="Carlton J.M."/>
            <person name="Cerqueira G.C."/>
            <person name="Creasy T."/>
            <person name="Delcher A.L."/>
            <person name="Djikeng A."/>
            <person name="Embley T.M."/>
            <person name="Hauser C."/>
            <person name="Ivens A.C."/>
            <person name="Kummerfeld S.K."/>
            <person name="Pereira-Leal J.B."/>
            <person name="Nilsson D."/>
            <person name="Peterson J."/>
            <person name="Salzberg S.L."/>
            <person name="Shallom J."/>
            <person name="Silva J.C."/>
            <person name="Sundaram J."/>
            <person name="Westenberger S."/>
            <person name="White O."/>
            <person name="Melville S.E."/>
            <person name="Donelson J.E."/>
            <person name="Andersson B."/>
            <person name="Stuart K.D."/>
            <person name="Hall N."/>
        </authorList>
    </citation>
    <scope>NUCLEOTIDE SEQUENCE</scope>
    <source>
        <strain evidence="11">927/4 GUTat10.1</strain>
    </source>
</reference>
<dbReference type="Gene3D" id="3.90.150.10">
    <property type="entry name" value="Variant Surface Glycoprotein, subunit A domain 1"/>
    <property type="match status" value="1"/>
</dbReference>
<evidence type="ECO:0000256" key="2">
    <source>
        <dbReference type="ARBA" id="ARBA00004609"/>
    </source>
</evidence>
<dbReference type="VEuPathDB" id="TriTrypDB:Tb927.5.4840"/>
<accession>D6XH52</accession>
<comment type="subcellular location">
    <subcellularLocation>
        <location evidence="2">Cell membrane</location>
        <topology evidence="2">Lipid-anchor</topology>
        <topology evidence="2">GPI-anchor</topology>
    </subcellularLocation>
</comment>
<keyword evidence="7" id="KW-0449">Lipoprotein</keyword>
<proteinExistence type="predicted"/>
<evidence type="ECO:0000256" key="8">
    <source>
        <dbReference type="SAM" id="SignalP"/>
    </source>
</evidence>
<reference evidence="11" key="4">
    <citation type="submission" date="2005-04" db="EMBL/GenBank/DDBJ databases">
        <title>Sequencing, closure, and annotation of Trypanosoma brucei chromosomes 2 through 8.</title>
        <authorList>
            <person name="Ghedin E."/>
            <person name="Blandin G."/>
            <person name="Bartholomeu D."/>
            <person name="Caler E."/>
            <person name="Haas B."/>
            <person name="Hannick L."/>
            <person name="Shallom J."/>
            <person name="Hou L."/>
            <person name="Djikeng A."/>
            <person name="Feldblyum T."/>
            <person name="Hostetler J."/>
            <person name="Johnson J."/>
            <person name="Jones K."/>
            <person name="Koo H.L."/>
            <person name="Larkin C."/>
            <person name="Pai G."/>
            <person name="Peterson J."/>
            <person name="Khalak H.G."/>
            <person name="Salzberg S."/>
            <person name="Simpson A.J."/>
            <person name="Tallon L."/>
            <person name="Van Aken S."/>
            <person name="Wanless D."/>
            <person name="White O."/>
            <person name="Wortman J."/>
            <person name="Fraser C.M."/>
            <person name="El-Sayed N.M.A."/>
        </authorList>
    </citation>
    <scope>NUCLEOTIDE SEQUENCE</scope>
    <source>
        <strain evidence="11">927/4 GUTat10.1</strain>
    </source>
</reference>
<evidence type="ECO:0000313" key="10">
    <source>
        <dbReference type="EMBL" id="AAX69825.1"/>
    </source>
</evidence>
<evidence type="ECO:0000256" key="7">
    <source>
        <dbReference type="ARBA" id="ARBA00023288"/>
    </source>
</evidence>
<evidence type="ECO:0000256" key="6">
    <source>
        <dbReference type="ARBA" id="ARBA00023180"/>
    </source>
</evidence>
<dbReference type="SUPFAM" id="SSF118251">
    <property type="entry name" value="Variant surface glycoprotein MITAT 1.2, VSG 221, C-terminal domain"/>
    <property type="match status" value="1"/>
</dbReference>
<protein>
    <submittedName>
        <fullName evidence="10">Variant surface glycoprotein (VSG, atypical), putative</fullName>
    </submittedName>
</protein>
<keyword evidence="6" id="KW-0325">Glycoprotein</keyword>
<dbReference type="InterPro" id="IPR001812">
    <property type="entry name" value="Trypano_VSG_A_N_dom"/>
</dbReference>
<keyword evidence="8" id="KW-0732">Signal</keyword>
<evidence type="ECO:0000313" key="11">
    <source>
        <dbReference type="EMBL" id="AAZ11579.1"/>
    </source>
</evidence>
<dbReference type="InParanoid" id="Q57X36"/>
<dbReference type="RefSeq" id="XP_845138.1">
    <property type="nucleotide sequence ID" value="XM_840045.1"/>
</dbReference>
<evidence type="ECO:0000259" key="9">
    <source>
        <dbReference type="Pfam" id="PF00913"/>
    </source>
</evidence>
<name>Q57X36_TRYB2</name>
<dbReference type="Pfam" id="PF00913">
    <property type="entry name" value="Trypan_glycop"/>
    <property type="match status" value="1"/>
</dbReference>
<keyword evidence="3" id="KW-1003">Cell membrane</keyword>
<dbReference type="EMBL" id="AC159422">
    <property type="protein sequence ID" value="AAX69825.1"/>
    <property type="molecule type" value="Genomic_DNA"/>
</dbReference>
<dbReference type="FunFam" id="3.90.150.10:FF:000001">
    <property type="entry name" value="Variant surface glycoprotein (VSG), putative"/>
    <property type="match status" value="1"/>
</dbReference>
<gene>
    <name evidence="11" type="primary">Tb05.26C7.490</name>
    <name evidence="10" type="ORF">Tb927.5.4840</name>
</gene>
<evidence type="ECO:0000256" key="5">
    <source>
        <dbReference type="ARBA" id="ARBA00023136"/>
    </source>
</evidence>
<dbReference type="GO" id="GO:0020033">
    <property type="term" value="P:antigenic variation"/>
    <property type="evidence" value="ECO:0000304"/>
    <property type="project" value="GeneDB"/>
</dbReference>
<dbReference type="AlphaFoldDB" id="Q57X36"/>
<evidence type="ECO:0000256" key="4">
    <source>
        <dbReference type="ARBA" id="ARBA00022622"/>
    </source>
</evidence>
<keyword evidence="4" id="KW-0336">GPI-anchor</keyword>
<dbReference type="EMBL" id="CP000068">
    <property type="protein sequence ID" value="AAZ11579.1"/>
    <property type="molecule type" value="Genomic_DNA"/>
</dbReference>
<dbReference type="SUPFAM" id="SSF58087">
    <property type="entry name" value="Variant surface glycoprotein (N-terminal domain)"/>
    <property type="match status" value="1"/>
</dbReference>
<keyword evidence="12" id="KW-1185">Reference proteome</keyword>
<dbReference type="PaxDb" id="5691-AAZ11579"/>
<accession>Q57X36</accession>